<keyword evidence="6" id="KW-1185">Reference proteome</keyword>
<name>A0A6A7AYE4_9PLEO</name>
<comment type="similarity">
    <text evidence="1 2">Belongs to the UDP-glucose/GDP-mannose dehydrogenase family.</text>
</comment>
<dbReference type="PIRSF" id="PIRSF000124">
    <property type="entry name" value="UDPglc_GDPman_dh"/>
    <property type="match status" value="1"/>
</dbReference>
<gene>
    <name evidence="5" type="ORF">T440DRAFT_177901</name>
</gene>
<dbReference type="SUPFAM" id="SSF48179">
    <property type="entry name" value="6-phosphogluconate dehydrogenase C-terminal domain-like"/>
    <property type="match status" value="1"/>
</dbReference>
<reference evidence="5" key="1">
    <citation type="submission" date="2020-01" db="EMBL/GenBank/DDBJ databases">
        <authorList>
            <consortium name="DOE Joint Genome Institute"/>
            <person name="Haridas S."/>
            <person name="Albert R."/>
            <person name="Binder M."/>
            <person name="Bloem J."/>
            <person name="Labutti K."/>
            <person name="Salamov A."/>
            <person name="Andreopoulos B."/>
            <person name="Baker S.E."/>
            <person name="Barry K."/>
            <person name="Bills G."/>
            <person name="Bluhm B.H."/>
            <person name="Cannon C."/>
            <person name="Castanera R."/>
            <person name="Culley D.E."/>
            <person name="Daum C."/>
            <person name="Ezra D."/>
            <person name="Gonzalez J.B."/>
            <person name="Henrissat B."/>
            <person name="Kuo A."/>
            <person name="Liang C."/>
            <person name="Lipzen A."/>
            <person name="Lutzoni F."/>
            <person name="Magnuson J."/>
            <person name="Mondo S."/>
            <person name="Nolan M."/>
            <person name="Ohm R."/>
            <person name="Pangilinan J."/>
            <person name="Park H.-J."/>
            <person name="Ramirez L."/>
            <person name="Alfaro M."/>
            <person name="Sun H."/>
            <person name="Tritt A."/>
            <person name="Yoshinaga Y."/>
            <person name="Zwiers L.-H."/>
            <person name="Turgeon B.G."/>
            <person name="Goodwin S.B."/>
            <person name="Spatafora J.W."/>
            <person name="Crous P.W."/>
            <person name="Grigoriev I.V."/>
        </authorList>
    </citation>
    <scope>NUCLEOTIDE SEQUENCE</scope>
    <source>
        <strain evidence="5">IPT5</strain>
    </source>
</reference>
<dbReference type="OrthoDB" id="5059218at2759"/>
<dbReference type="Gene3D" id="3.40.50.720">
    <property type="entry name" value="NAD(P)-binding Rossmann-like Domain"/>
    <property type="match status" value="2"/>
</dbReference>
<dbReference type="Pfam" id="PF00984">
    <property type="entry name" value="UDPG_MGDP_dh"/>
    <property type="match status" value="1"/>
</dbReference>
<dbReference type="InterPro" id="IPR014026">
    <property type="entry name" value="UDP-Glc/GDP-Man_DH_dimer"/>
</dbReference>
<feature type="domain" description="UDP-glucose/GDP-mannose dehydrogenase N-terminal" evidence="4">
    <location>
        <begin position="99"/>
        <end position="222"/>
    </location>
</feature>
<evidence type="ECO:0000256" key="2">
    <source>
        <dbReference type="PIRNR" id="PIRNR000124"/>
    </source>
</evidence>
<dbReference type="InterPro" id="IPR008927">
    <property type="entry name" value="6-PGluconate_DH-like_C_sf"/>
</dbReference>
<dbReference type="PANTHER" id="PTHR43491:SF2">
    <property type="entry name" value="UDP-N-ACETYL-D-MANNOSAMINE DEHYDROGENASE"/>
    <property type="match status" value="1"/>
</dbReference>
<dbReference type="GO" id="GO:0016628">
    <property type="term" value="F:oxidoreductase activity, acting on the CH-CH group of donors, NAD or NADP as acceptor"/>
    <property type="evidence" value="ECO:0007669"/>
    <property type="project" value="InterPro"/>
</dbReference>
<dbReference type="SUPFAM" id="SSF51735">
    <property type="entry name" value="NAD(P)-binding Rossmann-fold domains"/>
    <property type="match status" value="1"/>
</dbReference>
<evidence type="ECO:0000313" key="6">
    <source>
        <dbReference type="Proteomes" id="UP000799423"/>
    </source>
</evidence>
<evidence type="ECO:0000259" key="4">
    <source>
        <dbReference type="Pfam" id="PF03721"/>
    </source>
</evidence>
<dbReference type="GO" id="GO:0051287">
    <property type="term" value="F:NAD binding"/>
    <property type="evidence" value="ECO:0007669"/>
    <property type="project" value="InterPro"/>
</dbReference>
<dbReference type="Pfam" id="PF03721">
    <property type="entry name" value="UDPG_MGDP_dh_N"/>
    <property type="match status" value="1"/>
</dbReference>
<evidence type="ECO:0000313" key="5">
    <source>
        <dbReference type="EMBL" id="KAF2848142.1"/>
    </source>
</evidence>
<dbReference type="NCBIfam" id="TIGR03026">
    <property type="entry name" value="NDP-sugDHase"/>
    <property type="match status" value="1"/>
</dbReference>
<organism evidence="5 6">
    <name type="scientific">Plenodomus tracheiphilus IPT5</name>
    <dbReference type="NCBI Taxonomy" id="1408161"/>
    <lineage>
        <taxon>Eukaryota</taxon>
        <taxon>Fungi</taxon>
        <taxon>Dikarya</taxon>
        <taxon>Ascomycota</taxon>
        <taxon>Pezizomycotina</taxon>
        <taxon>Dothideomycetes</taxon>
        <taxon>Pleosporomycetidae</taxon>
        <taxon>Pleosporales</taxon>
        <taxon>Pleosporineae</taxon>
        <taxon>Leptosphaeriaceae</taxon>
        <taxon>Plenodomus</taxon>
    </lineage>
</organism>
<dbReference type="GO" id="GO:0000271">
    <property type="term" value="P:polysaccharide biosynthetic process"/>
    <property type="evidence" value="ECO:0007669"/>
    <property type="project" value="InterPro"/>
</dbReference>
<dbReference type="InterPro" id="IPR001732">
    <property type="entry name" value="UDP-Glc/GDP-Man_DH_N"/>
</dbReference>
<dbReference type="PIRSF" id="PIRSF500136">
    <property type="entry name" value="UDP_ManNAc_DH"/>
    <property type="match status" value="1"/>
</dbReference>
<protein>
    <submittedName>
        <fullName evidence="5">Nucleotide sugar dehydrogenase</fullName>
    </submittedName>
</protein>
<dbReference type="AlphaFoldDB" id="A0A6A7AYE4"/>
<dbReference type="InterPro" id="IPR028359">
    <property type="entry name" value="UDP_ManNAc/GlcNAc_DH"/>
</dbReference>
<sequence length="485" mass="52643">MDLPSTNSTFETTPTAERKDAMVTMSLVSLPPTPPPDSIDVSPKAFHDEFAHLQNFLTTTNATAVHEPLVAIIGVGYVGAQLVEAFANHYNVIAFDLSEKRLREVYQQLKGLPVTYTVDPTDIREASHILIAVPTSLAEDKQVDTTFLRQAIATVEKHAQPGSTVVIESSVAVGMTRKLMAPLVASKNLLVGMSPERVDPGRTHPPFTSIPKLVSGLTPTALSSISTLYSHVFPTILPVSSPEVAEMTKLYENCQRMVCAAYANEMADACATLGIDAFEVSAAAASKPFGYLPFRPGPGIGGHCIPVNPYYLLSNCDMPLLGYATTLSWQRPGNVAKRFVRDLLEEKKMARPEVVLDPGLLRILVVGIGFKRGQSVLSNSPGVAIIHTLRDEFRLHRVEFADPLVAQSSFAEVPKLDTEVHWNEAYLSTFDGIIIALNQVGLELGVLARLRDVRVQDYSGGLQELRASSTAVRDSAKPALLRKGC</sequence>
<feature type="domain" description="UDP-glucose/GDP-mannose dehydrogenase dimerisation" evidence="3">
    <location>
        <begin position="244"/>
        <end position="317"/>
    </location>
</feature>
<evidence type="ECO:0000256" key="1">
    <source>
        <dbReference type="ARBA" id="ARBA00006601"/>
    </source>
</evidence>
<dbReference type="GO" id="GO:0016616">
    <property type="term" value="F:oxidoreductase activity, acting on the CH-OH group of donors, NAD or NADP as acceptor"/>
    <property type="evidence" value="ECO:0007669"/>
    <property type="project" value="InterPro"/>
</dbReference>
<dbReference type="InterPro" id="IPR036291">
    <property type="entry name" value="NAD(P)-bd_dom_sf"/>
</dbReference>
<proteinExistence type="inferred from homology"/>
<dbReference type="Proteomes" id="UP000799423">
    <property type="component" value="Unassembled WGS sequence"/>
</dbReference>
<accession>A0A6A7AYE4</accession>
<dbReference type="InterPro" id="IPR017476">
    <property type="entry name" value="UDP-Glc/GDP-Man"/>
</dbReference>
<dbReference type="PANTHER" id="PTHR43491">
    <property type="entry name" value="UDP-N-ACETYL-D-MANNOSAMINE DEHYDROGENASE"/>
    <property type="match status" value="1"/>
</dbReference>
<evidence type="ECO:0000259" key="3">
    <source>
        <dbReference type="Pfam" id="PF00984"/>
    </source>
</evidence>
<dbReference type="EMBL" id="MU006320">
    <property type="protein sequence ID" value="KAF2848142.1"/>
    <property type="molecule type" value="Genomic_DNA"/>
</dbReference>